<name>A0ACD3A667_9AGAR</name>
<evidence type="ECO:0000313" key="2">
    <source>
        <dbReference type="Proteomes" id="UP000308600"/>
    </source>
</evidence>
<proteinExistence type="predicted"/>
<reference evidence="1 2" key="1">
    <citation type="journal article" date="2019" name="Nat. Ecol. Evol.">
        <title>Megaphylogeny resolves global patterns of mushroom evolution.</title>
        <authorList>
            <person name="Varga T."/>
            <person name="Krizsan K."/>
            <person name="Foldi C."/>
            <person name="Dima B."/>
            <person name="Sanchez-Garcia M."/>
            <person name="Sanchez-Ramirez S."/>
            <person name="Szollosi G.J."/>
            <person name="Szarkandi J.G."/>
            <person name="Papp V."/>
            <person name="Albert L."/>
            <person name="Andreopoulos W."/>
            <person name="Angelini C."/>
            <person name="Antonin V."/>
            <person name="Barry K.W."/>
            <person name="Bougher N.L."/>
            <person name="Buchanan P."/>
            <person name="Buyck B."/>
            <person name="Bense V."/>
            <person name="Catcheside P."/>
            <person name="Chovatia M."/>
            <person name="Cooper J."/>
            <person name="Damon W."/>
            <person name="Desjardin D."/>
            <person name="Finy P."/>
            <person name="Geml J."/>
            <person name="Haridas S."/>
            <person name="Hughes K."/>
            <person name="Justo A."/>
            <person name="Karasinski D."/>
            <person name="Kautmanova I."/>
            <person name="Kiss B."/>
            <person name="Kocsube S."/>
            <person name="Kotiranta H."/>
            <person name="LaButti K.M."/>
            <person name="Lechner B.E."/>
            <person name="Liimatainen K."/>
            <person name="Lipzen A."/>
            <person name="Lukacs Z."/>
            <person name="Mihaltcheva S."/>
            <person name="Morgado L.N."/>
            <person name="Niskanen T."/>
            <person name="Noordeloos M.E."/>
            <person name="Ohm R.A."/>
            <person name="Ortiz-Santana B."/>
            <person name="Ovrebo C."/>
            <person name="Racz N."/>
            <person name="Riley R."/>
            <person name="Savchenko A."/>
            <person name="Shiryaev A."/>
            <person name="Soop K."/>
            <person name="Spirin V."/>
            <person name="Szebenyi C."/>
            <person name="Tomsovsky M."/>
            <person name="Tulloss R.E."/>
            <person name="Uehling J."/>
            <person name="Grigoriev I.V."/>
            <person name="Vagvolgyi C."/>
            <person name="Papp T."/>
            <person name="Martin F.M."/>
            <person name="Miettinen O."/>
            <person name="Hibbett D.S."/>
            <person name="Nagy L.G."/>
        </authorList>
    </citation>
    <scope>NUCLEOTIDE SEQUENCE [LARGE SCALE GENOMIC DNA]</scope>
    <source>
        <strain evidence="1 2">NL-1719</strain>
    </source>
</reference>
<sequence>MNMRKLIVPSSGIELAYIDSGAPSQEGYLTIFLLHGLFFNGAVFEKVVKLAPDNSIRIVAINRRGYPGSTPISQADLLAYSPDATDEARSKFFDERGVEFLEFIDTFIVNEKLPPISHGDDSEGKPSSTTGGVALLGWSLGCASALTTLANIEKVPKPVQERVGRNLRGCIFLDPPSILFNVPIPPGLWIPISDVQFDVDTGASFFAYLITSYYTHASINSYSPSTLTHIIPSTHRVPSIFEMTPSQQADIITIDEQTKPEVQFLPLWVKQDLEYYEKVCFDREWRKKYFPSLDLTFVVGEMGPSAAIMSLWRVQADNNKRGGGFVNHKVLKGMNHFPHWDEPQATLDMLKEVVEGK</sequence>
<protein>
    <submittedName>
        <fullName evidence="1">Alpha/beta-hydrolase</fullName>
    </submittedName>
</protein>
<evidence type="ECO:0000313" key="1">
    <source>
        <dbReference type="EMBL" id="TFK61168.1"/>
    </source>
</evidence>
<gene>
    <name evidence="1" type="ORF">BDN72DRAFT_805198</name>
</gene>
<dbReference type="Proteomes" id="UP000308600">
    <property type="component" value="Unassembled WGS sequence"/>
</dbReference>
<organism evidence="1 2">
    <name type="scientific">Pluteus cervinus</name>
    <dbReference type="NCBI Taxonomy" id="181527"/>
    <lineage>
        <taxon>Eukaryota</taxon>
        <taxon>Fungi</taxon>
        <taxon>Dikarya</taxon>
        <taxon>Basidiomycota</taxon>
        <taxon>Agaricomycotina</taxon>
        <taxon>Agaricomycetes</taxon>
        <taxon>Agaricomycetidae</taxon>
        <taxon>Agaricales</taxon>
        <taxon>Pluteineae</taxon>
        <taxon>Pluteaceae</taxon>
        <taxon>Pluteus</taxon>
    </lineage>
</organism>
<dbReference type="EMBL" id="ML208687">
    <property type="protein sequence ID" value="TFK61168.1"/>
    <property type="molecule type" value="Genomic_DNA"/>
</dbReference>
<accession>A0ACD3A667</accession>
<keyword evidence="2" id="KW-1185">Reference proteome</keyword>